<gene>
    <name evidence="5" type="ordered locus">Ping_3655</name>
</gene>
<dbReference type="Proteomes" id="UP000000639">
    <property type="component" value="Chromosome"/>
</dbReference>
<organism evidence="5 6">
    <name type="scientific">Psychromonas ingrahamii (strain DSM 17664 / CCUG 51855 / 37)</name>
    <dbReference type="NCBI Taxonomy" id="357804"/>
    <lineage>
        <taxon>Bacteria</taxon>
        <taxon>Pseudomonadati</taxon>
        <taxon>Pseudomonadota</taxon>
        <taxon>Gammaproteobacteria</taxon>
        <taxon>Alteromonadales</taxon>
        <taxon>Psychromonadaceae</taxon>
        <taxon>Psychromonas</taxon>
    </lineage>
</organism>
<proteinExistence type="predicted"/>
<keyword evidence="1 5" id="KW-0808">Transferase</keyword>
<dbReference type="AlphaFoldDB" id="A1T0S3"/>
<keyword evidence="6" id="KW-1185">Reference proteome</keyword>
<dbReference type="RefSeq" id="WP_011771886.1">
    <property type="nucleotide sequence ID" value="NC_008709.1"/>
</dbReference>
<dbReference type="InterPro" id="IPR017557">
    <property type="entry name" value="Holo-ACP_synthase"/>
</dbReference>
<evidence type="ECO:0000313" key="5">
    <source>
        <dbReference type="EMBL" id="ABM05338.1"/>
    </source>
</evidence>
<dbReference type="Pfam" id="PF10620">
    <property type="entry name" value="MdcG"/>
    <property type="match status" value="1"/>
</dbReference>
<dbReference type="eggNOG" id="ENOG502Z8NU">
    <property type="taxonomic scope" value="Bacteria"/>
</dbReference>
<feature type="domain" description="Phosphoribosyl-dephospho-CoA transferase MdcG N-terminal" evidence="4">
    <location>
        <begin position="7"/>
        <end position="73"/>
    </location>
</feature>
<sequence length="209" mass="24058">MQVSLYQPHDLLWVKDIVIHQENPNWYANHIITRPVVVRRAKDHPLIPVGVRGSQKTQRLACWVNRQDIIKSISAIEVVKRQLWLSQYAQHPLQQFKVLQKIELIFSQLNLSWGLCGSLGFELATGLMVANENSDIDLIVYMADKPQNEKLVLLWQMLQKLPFKADLQIETPIGAIALYEWMNKPEKIMVKTNLGPILCTDPWSAITKV</sequence>
<dbReference type="NCBIfam" id="NF002332">
    <property type="entry name" value="PRK01293.1"/>
    <property type="match status" value="1"/>
</dbReference>
<dbReference type="Pfam" id="PF20866">
    <property type="entry name" value="MdcG_N"/>
    <property type="match status" value="1"/>
</dbReference>
<evidence type="ECO:0000259" key="4">
    <source>
        <dbReference type="Pfam" id="PF20866"/>
    </source>
</evidence>
<evidence type="ECO:0000259" key="3">
    <source>
        <dbReference type="Pfam" id="PF10620"/>
    </source>
</evidence>
<dbReference type="InterPro" id="IPR049180">
    <property type="entry name" value="MdcG_C"/>
</dbReference>
<reference evidence="5 6" key="1">
    <citation type="submission" date="2007-01" db="EMBL/GenBank/DDBJ databases">
        <title>Complete sequence of Psychromonas ingrahamii 37.</title>
        <authorList>
            <consortium name="US DOE Joint Genome Institute"/>
            <person name="Copeland A."/>
            <person name="Lucas S."/>
            <person name="Lapidus A."/>
            <person name="Barry K."/>
            <person name="Detter J.C."/>
            <person name="Glavina del Rio T."/>
            <person name="Hammon N."/>
            <person name="Israni S."/>
            <person name="Dalin E."/>
            <person name="Tice H."/>
            <person name="Pitluck S."/>
            <person name="Thompson L.S."/>
            <person name="Brettin T."/>
            <person name="Bruce D."/>
            <person name="Han C."/>
            <person name="Tapia R."/>
            <person name="Schmutz J."/>
            <person name="Larimer F."/>
            <person name="Land M."/>
            <person name="Hauser L."/>
            <person name="Kyrpides N."/>
            <person name="Ivanova N."/>
            <person name="Staley J."/>
            <person name="Richardson P."/>
        </authorList>
    </citation>
    <scope>NUCLEOTIDE SEQUENCE [LARGE SCALE GENOMIC DNA]</scope>
    <source>
        <strain evidence="5 6">37</strain>
    </source>
</reference>
<dbReference type="GO" id="GO:0016779">
    <property type="term" value="F:nucleotidyltransferase activity"/>
    <property type="evidence" value="ECO:0007669"/>
    <property type="project" value="UniProtKB-KW"/>
</dbReference>
<feature type="domain" description="Phosphoribosyl-dephospho-CoA transferase MdcG C-terminal" evidence="3">
    <location>
        <begin position="86"/>
        <end position="202"/>
    </location>
</feature>
<dbReference type="HOGENOM" id="CLU_111981_0_0_6"/>
<dbReference type="NCBIfam" id="TIGR03135">
    <property type="entry name" value="malonate_mdcG"/>
    <property type="match status" value="1"/>
</dbReference>
<protein>
    <submittedName>
        <fullName evidence="5">Phosphoribosyl-dephospho-CoA transferase</fullName>
    </submittedName>
</protein>
<evidence type="ECO:0000313" key="6">
    <source>
        <dbReference type="Proteomes" id="UP000000639"/>
    </source>
</evidence>
<evidence type="ECO:0000256" key="1">
    <source>
        <dbReference type="ARBA" id="ARBA00022679"/>
    </source>
</evidence>
<accession>A1T0S3</accession>
<keyword evidence="2" id="KW-0548">Nucleotidyltransferase</keyword>
<dbReference type="EMBL" id="CP000510">
    <property type="protein sequence ID" value="ABM05338.1"/>
    <property type="molecule type" value="Genomic_DNA"/>
</dbReference>
<dbReference type="InterPro" id="IPR048903">
    <property type="entry name" value="MdcG_N"/>
</dbReference>
<name>A1T0S3_PSYIN</name>
<dbReference type="KEGG" id="pin:Ping_3655"/>
<dbReference type="STRING" id="357804.Ping_3655"/>
<evidence type="ECO:0000256" key="2">
    <source>
        <dbReference type="ARBA" id="ARBA00022695"/>
    </source>
</evidence>